<sequence length="33" mass="3940">MHRLSHERQIDGSRPRFSMTNMEAHVVELISQF</sequence>
<accession>A0A0S4U102</accession>
<organism evidence="1">
    <name type="scientific">Ralstonia solanacearum</name>
    <name type="common">Pseudomonas solanacearum</name>
    <dbReference type="NCBI Taxonomy" id="305"/>
    <lineage>
        <taxon>Bacteria</taxon>
        <taxon>Pseudomonadati</taxon>
        <taxon>Pseudomonadota</taxon>
        <taxon>Betaproteobacteria</taxon>
        <taxon>Burkholderiales</taxon>
        <taxon>Burkholderiaceae</taxon>
        <taxon>Ralstonia</taxon>
        <taxon>Ralstonia solanacearum species complex</taxon>
    </lineage>
</organism>
<gene>
    <name evidence="1" type="ORF">RUN39_v1_2830003</name>
</gene>
<protein>
    <submittedName>
        <fullName evidence="1">Uncharacterized protein</fullName>
    </submittedName>
</protein>
<proteinExistence type="predicted"/>
<evidence type="ECO:0000313" key="1">
    <source>
        <dbReference type="EMBL" id="CUV15912.1"/>
    </source>
</evidence>
<dbReference type="EMBL" id="LN899819">
    <property type="protein sequence ID" value="CUV15912.1"/>
    <property type="molecule type" value="Genomic_DNA"/>
</dbReference>
<reference evidence="1" key="1">
    <citation type="submission" date="2015-10" db="EMBL/GenBank/DDBJ databases">
        <authorList>
            <person name="Gilbert D.G."/>
        </authorList>
    </citation>
    <scope>NUCLEOTIDE SEQUENCE</scope>
    <source>
        <strain evidence="1">Phyl III-seqv23</strain>
    </source>
</reference>
<dbReference type="AlphaFoldDB" id="A0A0S4U102"/>
<name>A0A0S4U102_RALSL</name>